<gene>
    <name evidence="2" type="primary">Dyak\GE15769</name>
    <name evidence="2" type="synonym">dyak_GLEANR_17252</name>
    <name evidence="2" type="synonym">GE15769</name>
    <name evidence="2" type="ORF">Dyak_GE15769</name>
</gene>
<keyword evidence="3" id="KW-1185">Reference proteome</keyword>
<accession>B4Q0E6</accession>
<sequence length="404" mass="44918">MDTTVPMGMVPNSLHPILNPRPVPLPVSKPRTKLQQDELHDGVVAFHKEKVLPPASLRSIPLQRAMSEVRNALRAQPHASDIRLLIFTAAASSVEHERTLVPVPPQFQAALGSGCQVDRLRRAVANNWTSCRLMLDCPVDDEQYADMTPDDADALHLLHWILVATPSSPTLRRISGLHLRRLCRVLGLARPTSEPGHLLSISYERDDPRTRAPSPRPSYAYLGLPFMYLYRFLATGRLVHPPGVPIRLYAQPETALVHCEELSSLPQQQEHVQVGGLSTGPSTGEKVSSGKPSALCWRHSILSAPQRALVICQLPTELDESIAQSPEKHFLEYYVQESLALRPCYLLLFDEAVASNSMFAWPGRCIELEHTAPSMVQRTRVKIMKTVRSLGSRLEAIRRAIAAI</sequence>
<feature type="domain" description="PARP16 N-terminal" evidence="1">
    <location>
        <begin position="72"/>
        <end position="162"/>
    </location>
</feature>
<dbReference type="OMA" id="LMSICYE"/>
<dbReference type="SMR" id="B4Q0E6"/>
<reference evidence="2 3" key="2">
    <citation type="journal article" date="2007" name="PLoS Biol.">
        <title>Principles of genome evolution in the Drosophila melanogaster species group.</title>
        <authorList>
            <person name="Ranz J.M."/>
            <person name="Maurin D."/>
            <person name="Chan Y.S."/>
            <person name="von Grotthuss M."/>
            <person name="Hillier L.W."/>
            <person name="Roote J."/>
            <person name="Ashburner M."/>
            <person name="Bergman C.M."/>
        </authorList>
    </citation>
    <scope>NUCLEOTIDE SEQUENCE [LARGE SCALE GENOMIC DNA]</scope>
    <source>
        <strain evidence="3">Tai18E2 / Tucson 14021-0261.01</strain>
    </source>
</reference>
<evidence type="ECO:0000313" key="3">
    <source>
        <dbReference type="Proteomes" id="UP000002282"/>
    </source>
</evidence>
<organism evidence="2 3">
    <name type="scientific">Drosophila yakuba</name>
    <name type="common">Fruit fly</name>
    <dbReference type="NCBI Taxonomy" id="7245"/>
    <lineage>
        <taxon>Eukaryota</taxon>
        <taxon>Metazoa</taxon>
        <taxon>Ecdysozoa</taxon>
        <taxon>Arthropoda</taxon>
        <taxon>Hexapoda</taxon>
        <taxon>Insecta</taxon>
        <taxon>Pterygota</taxon>
        <taxon>Neoptera</taxon>
        <taxon>Endopterygota</taxon>
        <taxon>Diptera</taxon>
        <taxon>Brachycera</taxon>
        <taxon>Muscomorpha</taxon>
        <taxon>Ephydroidea</taxon>
        <taxon>Drosophilidae</taxon>
        <taxon>Drosophila</taxon>
        <taxon>Sophophora</taxon>
    </lineage>
</organism>
<evidence type="ECO:0000313" key="2">
    <source>
        <dbReference type="EMBL" id="EDX02283.1"/>
    </source>
</evidence>
<dbReference type="eggNOG" id="ENOG502TCJS">
    <property type="taxonomic scope" value="Eukaryota"/>
</dbReference>
<name>B4Q0E6_DROYA</name>
<dbReference type="OrthoDB" id="7868220at2759"/>
<dbReference type="Proteomes" id="UP000002282">
    <property type="component" value="Chromosome X"/>
</dbReference>
<dbReference type="PhylomeDB" id="B4Q0E6"/>
<evidence type="ECO:0000259" key="1">
    <source>
        <dbReference type="Pfam" id="PF18084"/>
    </source>
</evidence>
<dbReference type="KEGG" id="dya:Dyak_GE15769"/>
<dbReference type="Pfam" id="PF18084">
    <property type="entry name" value="ARTD15_N"/>
    <property type="match status" value="1"/>
</dbReference>
<dbReference type="EMBL" id="CM000162">
    <property type="protein sequence ID" value="EDX02283.1"/>
    <property type="molecule type" value="Genomic_DNA"/>
</dbReference>
<proteinExistence type="predicted"/>
<dbReference type="InterPro" id="IPR041400">
    <property type="entry name" value="PARP16_N"/>
</dbReference>
<reference evidence="2 3" key="1">
    <citation type="journal article" date="2007" name="Nature">
        <title>Evolution of genes and genomes on the Drosophila phylogeny.</title>
        <authorList>
            <consortium name="Drosophila 12 Genomes Consortium"/>
            <person name="Clark A.G."/>
            <person name="Eisen M.B."/>
            <person name="Smith D.R."/>
            <person name="Bergman C.M."/>
            <person name="Oliver B."/>
            <person name="Markow T.A."/>
            <person name="Kaufman T.C."/>
            <person name="Kellis M."/>
            <person name="Gelbart W."/>
            <person name="Iyer V.N."/>
            <person name="Pollard D.A."/>
            <person name="Sackton T.B."/>
            <person name="Larracuente A.M."/>
            <person name="Singh N.D."/>
            <person name="Abad J.P."/>
            <person name="Abt D.N."/>
            <person name="Adryan B."/>
            <person name="Aguade M."/>
            <person name="Akashi H."/>
            <person name="Anderson W.W."/>
            <person name="Aquadro C.F."/>
            <person name="Ardell D.H."/>
            <person name="Arguello R."/>
            <person name="Artieri C.G."/>
            <person name="Barbash D.A."/>
            <person name="Barker D."/>
            <person name="Barsanti P."/>
            <person name="Batterham P."/>
            <person name="Batzoglou S."/>
            <person name="Begun D."/>
            <person name="Bhutkar A."/>
            <person name="Blanco E."/>
            <person name="Bosak S.A."/>
            <person name="Bradley R.K."/>
            <person name="Brand A.D."/>
            <person name="Brent M.R."/>
            <person name="Brooks A.N."/>
            <person name="Brown R.H."/>
            <person name="Butlin R.K."/>
            <person name="Caggese C."/>
            <person name="Calvi B.R."/>
            <person name="Bernardo de Carvalho A."/>
            <person name="Caspi A."/>
            <person name="Castrezana S."/>
            <person name="Celniker S.E."/>
            <person name="Chang J.L."/>
            <person name="Chapple C."/>
            <person name="Chatterji S."/>
            <person name="Chinwalla A."/>
            <person name="Civetta A."/>
            <person name="Clifton S.W."/>
            <person name="Comeron J.M."/>
            <person name="Costello J.C."/>
            <person name="Coyne J.A."/>
            <person name="Daub J."/>
            <person name="David R.G."/>
            <person name="Delcher A.L."/>
            <person name="Delehaunty K."/>
            <person name="Do C.B."/>
            <person name="Ebling H."/>
            <person name="Edwards K."/>
            <person name="Eickbush T."/>
            <person name="Evans J.D."/>
            <person name="Filipski A."/>
            <person name="Findeiss S."/>
            <person name="Freyhult E."/>
            <person name="Fulton L."/>
            <person name="Fulton R."/>
            <person name="Garcia A.C."/>
            <person name="Gardiner A."/>
            <person name="Garfield D.A."/>
            <person name="Garvin B.E."/>
            <person name="Gibson G."/>
            <person name="Gilbert D."/>
            <person name="Gnerre S."/>
            <person name="Godfrey J."/>
            <person name="Good R."/>
            <person name="Gotea V."/>
            <person name="Gravely B."/>
            <person name="Greenberg A.J."/>
            <person name="Griffiths-Jones S."/>
            <person name="Gross S."/>
            <person name="Guigo R."/>
            <person name="Gustafson E.A."/>
            <person name="Haerty W."/>
            <person name="Hahn M.W."/>
            <person name="Halligan D.L."/>
            <person name="Halpern A.L."/>
            <person name="Halter G.M."/>
            <person name="Han M.V."/>
            <person name="Heger A."/>
            <person name="Hillier L."/>
            <person name="Hinrichs A.S."/>
            <person name="Holmes I."/>
            <person name="Hoskins R.A."/>
            <person name="Hubisz M.J."/>
            <person name="Hultmark D."/>
            <person name="Huntley M.A."/>
            <person name="Jaffe D.B."/>
            <person name="Jagadeeshan S."/>
            <person name="Jeck W.R."/>
            <person name="Johnson J."/>
            <person name="Jones C.D."/>
            <person name="Jordan W.C."/>
            <person name="Karpen G.H."/>
            <person name="Kataoka E."/>
            <person name="Keightley P.D."/>
            <person name="Kheradpour P."/>
            <person name="Kirkness E.F."/>
            <person name="Koerich L.B."/>
            <person name="Kristiansen K."/>
            <person name="Kudrna D."/>
            <person name="Kulathinal R.J."/>
            <person name="Kumar S."/>
            <person name="Kwok R."/>
            <person name="Lander E."/>
            <person name="Langley C.H."/>
            <person name="Lapoint R."/>
            <person name="Lazzaro B.P."/>
            <person name="Lee S.J."/>
            <person name="Levesque L."/>
            <person name="Li R."/>
            <person name="Lin C.F."/>
            <person name="Lin M.F."/>
            <person name="Lindblad-Toh K."/>
            <person name="Llopart A."/>
            <person name="Long M."/>
            <person name="Low L."/>
            <person name="Lozovsky E."/>
            <person name="Lu J."/>
            <person name="Luo M."/>
            <person name="Machado C.A."/>
            <person name="Makalowski W."/>
            <person name="Marzo M."/>
            <person name="Matsuda M."/>
            <person name="Matzkin L."/>
            <person name="McAllister B."/>
            <person name="McBride C.S."/>
            <person name="McKernan B."/>
            <person name="McKernan K."/>
            <person name="Mendez-Lago M."/>
            <person name="Minx P."/>
            <person name="Mollenhauer M.U."/>
            <person name="Montooth K."/>
            <person name="Mount S.M."/>
            <person name="Mu X."/>
            <person name="Myers E."/>
            <person name="Negre B."/>
            <person name="Newfeld S."/>
            <person name="Nielsen R."/>
            <person name="Noor M.A."/>
            <person name="O'Grady P."/>
            <person name="Pachter L."/>
            <person name="Papaceit M."/>
            <person name="Parisi M.J."/>
            <person name="Parisi M."/>
            <person name="Parts L."/>
            <person name="Pedersen J.S."/>
            <person name="Pesole G."/>
            <person name="Phillippy A.M."/>
            <person name="Ponting C.P."/>
            <person name="Pop M."/>
            <person name="Porcelli D."/>
            <person name="Powell J.R."/>
            <person name="Prohaska S."/>
            <person name="Pruitt K."/>
            <person name="Puig M."/>
            <person name="Quesneville H."/>
            <person name="Ram K.R."/>
            <person name="Rand D."/>
            <person name="Rasmussen M.D."/>
            <person name="Reed L.K."/>
            <person name="Reenan R."/>
            <person name="Reily A."/>
            <person name="Remington K.A."/>
            <person name="Rieger T.T."/>
            <person name="Ritchie M.G."/>
            <person name="Robin C."/>
            <person name="Rogers Y.H."/>
            <person name="Rohde C."/>
            <person name="Rozas J."/>
            <person name="Rubenfield M.J."/>
            <person name="Ruiz A."/>
            <person name="Russo S."/>
            <person name="Salzberg S.L."/>
            <person name="Sanchez-Gracia A."/>
            <person name="Saranga D.J."/>
            <person name="Sato H."/>
            <person name="Schaeffer S.W."/>
            <person name="Schatz M.C."/>
            <person name="Schlenke T."/>
            <person name="Schwartz R."/>
            <person name="Segarra C."/>
            <person name="Singh R.S."/>
            <person name="Sirot L."/>
            <person name="Sirota M."/>
            <person name="Sisneros N.B."/>
            <person name="Smith C.D."/>
            <person name="Smith T.F."/>
            <person name="Spieth J."/>
            <person name="Stage D.E."/>
            <person name="Stark A."/>
            <person name="Stephan W."/>
            <person name="Strausberg R.L."/>
            <person name="Strempel S."/>
            <person name="Sturgill D."/>
            <person name="Sutton G."/>
            <person name="Sutton G.G."/>
            <person name="Tao W."/>
            <person name="Teichmann S."/>
            <person name="Tobari Y.N."/>
            <person name="Tomimura Y."/>
            <person name="Tsolas J.M."/>
            <person name="Valente V.L."/>
            <person name="Venter E."/>
            <person name="Venter J.C."/>
            <person name="Vicario S."/>
            <person name="Vieira F.G."/>
            <person name="Vilella A.J."/>
            <person name="Villasante A."/>
            <person name="Walenz B."/>
            <person name="Wang J."/>
            <person name="Wasserman M."/>
            <person name="Watts T."/>
            <person name="Wilson D."/>
            <person name="Wilson R.K."/>
            <person name="Wing R.A."/>
            <person name="Wolfner M.F."/>
            <person name="Wong A."/>
            <person name="Wong G.K."/>
            <person name="Wu C.I."/>
            <person name="Wu G."/>
            <person name="Yamamoto D."/>
            <person name="Yang H.P."/>
            <person name="Yang S.P."/>
            <person name="Yorke J.A."/>
            <person name="Yoshida K."/>
            <person name="Zdobnov E."/>
            <person name="Zhang P."/>
            <person name="Zhang Y."/>
            <person name="Zimin A.V."/>
            <person name="Baldwin J."/>
            <person name="Abdouelleil A."/>
            <person name="Abdulkadir J."/>
            <person name="Abebe A."/>
            <person name="Abera B."/>
            <person name="Abreu J."/>
            <person name="Acer S.C."/>
            <person name="Aftuck L."/>
            <person name="Alexander A."/>
            <person name="An P."/>
            <person name="Anderson E."/>
            <person name="Anderson S."/>
            <person name="Arachi H."/>
            <person name="Azer M."/>
            <person name="Bachantsang P."/>
            <person name="Barry A."/>
            <person name="Bayul T."/>
            <person name="Berlin A."/>
            <person name="Bessette D."/>
            <person name="Bloom T."/>
            <person name="Blye J."/>
            <person name="Boguslavskiy L."/>
            <person name="Bonnet C."/>
            <person name="Boukhgalter B."/>
            <person name="Bourzgui I."/>
            <person name="Brown A."/>
            <person name="Cahill P."/>
            <person name="Channer S."/>
            <person name="Cheshatsang Y."/>
            <person name="Chuda L."/>
            <person name="Citroen M."/>
            <person name="Collymore A."/>
            <person name="Cooke P."/>
            <person name="Costello M."/>
            <person name="D'Aco K."/>
            <person name="Daza R."/>
            <person name="De Haan G."/>
            <person name="DeGray S."/>
            <person name="DeMaso C."/>
            <person name="Dhargay N."/>
            <person name="Dooley K."/>
            <person name="Dooley E."/>
            <person name="Doricent M."/>
            <person name="Dorje P."/>
            <person name="Dorjee K."/>
            <person name="Dupes A."/>
            <person name="Elong R."/>
            <person name="Falk J."/>
            <person name="Farina A."/>
            <person name="Faro S."/>
            <person name="Ferguson D."/>
            <person name="Fisher S."/>
            <person name="Foley C.D."/>
            <person name="Franke A."/>
            <person name="Friedrich D."/>
            <person name="Gadbois L."/>
            <person name="Gearin G."/>
            <person name="Gearin C.R."/>
            <person name="Giannoukos G."/>
            <person name="Goode T."/>
            <person name="Graham J."/>
            <person name="Grandbois E."/>
            <person name="Grewal S."/>
            <person name="Gyaltsen K."/>
            <person name="Hafez N."/>
            <person name="Hagos B."/>
            <person name="Hall J."/>
            <person name="Henson C."/>
            <person name="Hollinger A."/>
            <person name="Honan T."/>
            <person name="Huard M.D."/>
            <person name="Hughes L."/>
            <person name="Hurhula B."/>
            <person name="Husby M.E."/>
            <person name="Kamat A."/>
            <person name="Kanga B."/>
            <person name="Kashin S."/>
            <person name="Khazanovich D."/>
            <person name="Kisner P."/>
            <person name="Lance K."/>
            <person name="Lara M."/>
            <person name="Lee W."/>
            <person name="Lennon N."/>
            <person name="Letendre F."/>
            <person name="LeVine R."/>
            <person name="Lipovsky A."/>
            <person name="Liu X."/>
            <person name="Liu J."/>
            <person name="Liu S."/>
            <person name="Lokyitsang T."/>
            <person name="Lokyitsang Y."/>
            <person name="Lubonja R."/>
            <person name="Lui A."/>
            <person name="MacDonald P."/>
            <person name="Magnisalis V."/>
            <person name="Maru K."/>
            <person name="Matthews C."/>
            <person name="McCusker W."/>
            <person name="McDonough S."/>
            <person name="Mehta T."/>
            <person name="Meldrim J."/>
            <person name="Meneus L."/>
            <person name="Mihai O."/>
            <person name="Mihalev A."/>
            <person name="Mihova T."/>
            <person name="Mittelman R."/>
            <person name="Mlenga V."/>
            <person name="Montmayeur A."/>
            <person name="Mulrain L."/>
            <person name="Navidi A."/>
            <person name="Naylor J."/>
            <person name="Negash T."/>
            <person name="Nguyen T."/>
            <person name="Nguyen N."/>
            <person name="Nicol R."/>
            <person name="Norbu C."/>
            <person name="Norbu N."/>
            <person name="Novod N."/>
            <person name="O'Neill B."/>
            <person name="Osman S."/>
            <person name="Markiewicz E."/>
            <person name="Oyono O.L."/>
            <person name="Patti C."/>
            <person name="Phunkhang P."/>
            <person name="Pierre F."/>
            <person name="Priest M."/>
            <person name="Raghuraman S."/>
            <person name="Rege F."/>
            <person name="Reyes R."/>
            <person name="Rise C."/>
            <person name="Rogov P."/>
            <person name="Ross K."/>
            <person name="Ryan E."/>
            <person name="Settipalli S."/>
            <person name="Shea T."/>
            <person name="Sherpa N."/>
            <person name="Shi L."/>
            <person name="Shih D."/>
            <person name="Sparrow T."/>
            <person name="Spaulding J."/>
            <person name="Stalker J."/>
            <person name="Stange-Thomann N."/>
            <person name="Stavropoulos S."/>
            <person name="Stone C."/>
            <person name="Strader C."/>
            <person name="Tesfaye S."/>
            <person name="Thomson T."/>
            <person name="Thoulutsang Y."/>
            <person name="Thoulutsang D."/>
            <person name="Topham K."/>
            <person name="Topping I."/>
            <person name="Tsamla T."/>
            <person name="Vassiliev H."/>
            <person name="Vo A."/>
            <person name="Wangchuk T."/>
            <person name="Wangdi T."/>
            <person name="Weiand M."/>
            <person name="Wilkinson J."/>
            <person name="Wilson A."/>
            <person name="Yadav S."/>
            <person name="Young G."/>
            <person name="Yu Q."/>
            <person name="Zembek L."/>
            <person name="Zhong D."/>
            <person name="Zimmer A."/>
            <person name="Zwirko Z."/>
            <person name="Jaffe D.B."/>
            <person name="Alvarez P."/>
            <person name="Brockman W."/>
            <person name="Butler J."/>
            <person name="Chin C."/>
            <person name="Gnerre S."/>
            <person name="Grabherr M."/>
            <person name="Kleber M."/>
            <person name="Mauceli E."/>
            <person name="MacCallum I."/>
        </authorList>
    </citation>
    <scope>NUCLEOTIDE SEQUENCE [LARGE SCALE GENOMIC DNA]</scope>
    <source>
        <strain evidence="3">Tai18E2 / Tucson 14021-0261.01</strain>
    </source>
</reference>
<protein>
    <recommendedName>
        <fullName evidence="1">PARP16 N-terminal domain-containing protein</fullName>
    </recommendedName>
</protein>
<dbReference type="AlphaFoldDB" id="B4Q0E6"/>
<dbReference type="HOGENOM" id="CLU_718181_0_0_1"/>